<proteinExistence type="predicted"/>
<protein>
    <submittedName>
        <fullName evidence="1">Uncharacterized protein</fullName>
    </submittedName>
</protein>
<reference evidence="2" key="1">
    <citation type="submission" date="2017-09" db="EMBL/GenBank/DDBJ databases">
        <title>Metaegenomics of thermophilic ammonia-oxidizing enrichment culture.</title>
        <authorList>
            <person name="Kato S."/>
            <person name="Suzuki K."/>
        </authorList>
    </citation>
    <scope>NUCLEOTIDE SEQUENCE [LARGE SCALE GENOMIC DNA]</scope>
</reference>
<dbReference type="Gene3D" id="3.40.50.150">
    <property type="entry name" value="Vaccinia Virus protein VP39"/>
    <property type="match status" value="1"/>
</dbReference>
<sequence length="35" mass="3821">MALRIVFGDAQNMAEVLDGTVHLVVTSPPYFNAPF</sequence>
<dbReference type="EMBL" id="BEHT01000066">
    <property type="protein sequence ID" value="GBD00250.1"/>
    <property type="molecule type" value="Genomic_DNA"/>
</dbReference>
<accession>A0A2H5XGD8</accession>
<dbReference type="InterPro" id="IPR029063">
    <property type="entry name" value="SAM-dependent_MTases_sf"/>
</dbReference>
<evidence type="ECO:0000313" key="2">
    <source>
        <dbReference type="Proteomes" id="UP000236173"/>
    </source>
</evidence>
<evidence type="ECO:0000313" key="1">
    <source>
        <dbReference type="EMBL" id="GBD00250.1"/>
    </source>
</evidence>
<dbReference type="AlphaFoldDB" id="A0A2H5XGD8"/>
<gene>
    <name evidence="1" type="ORF">HRbin17_02788</name>
</gene>
<dbReference type="Proteomes" id="UP000236173">
    <property type="component" value="Unassembled WGS sequence"/>
</dbReference>
<dbReference type="SUPFAM" id="SSF53335">
    <property type="entry name" value="S-adenosyl-L-methionine-dependent methyltransferases"/>
    <property type="match status" value="1"/>
</dbReference>
<organism evidence="1 2">
    <name type="scientific">Candidatus Fervidibacter japonicus</name>
    <dbReference type="NCBI Taxonomy" id="2035412"/>
    <lineage>
        <taxon>Bacteria</taxon>
        <taxon>Candidatus Fervidibacterota</taxon>
        <taxon>Candidatus Fervidibacter</taxon>
    </lineage>
</organism>
<name>A0A2H5XGD8_9BACT</name>
<comment type="caution">
    <text evidence="1">The sequence shown here is derived from an EMBL/GenBank/DDBJ whole genome shotgun (WGS) entry which is preliminary data.</text>
</comment>